<reference evidence="4" key="1">
    <citation type="submission" date="2021-02" db="EMBL/GenBank/DDBJ databases">
        <authorList>
            <person name="Nowell W R."/>
        </authorList>
    </citation>
    <scope>NUCLEOTIDE SEQUENCE</scope>
</reference>
<dbReference type="Proteomes" id="UP000663844">
    <property type="component" value="Unassembled WGS sequence"/>
</dbReference>
<dbReference type="InterPro" id="IPR002401">
    <property type="entry name" value="Cyt_P450_E_grp-I"/>
</dbReference>
<dbReference type="InterPro" id="IPR045068">
    <property type="entry name" value="BACURD1-3"/>
</dbReference>
<dbReference type="GO" id="GO:0016705">
    <property type="term" value="F:oxidoreductase activity, acting on paired donors, with incorporation or reduction of molecular oxygen"/>
    <property type="evidence" value="ECO:0007669"/>
    <property type="project" value="InterPro"/>
</dbReference>
<evidence type="ECO:0000313" key="5">
    <source>
        <dbReference type="Proteomes" id="UP000663844"/>
    </source>
</evidence>
<proteinExistence type="inferred from homology"/>
<dbReference type="FunFam" id="3.30.710.10:FF:000046">
    <property type="entry name" value="BTB/POZ domain-containing protein KCTD7 isoform X1"/>
    <property type="match status" value="1"/>
</dbReference>
<dbReference type="GO" id="GO:0051260">
    <property type="term" value="P:protein homooligomerization"/>
    <property type="evidence" value="ECO:0007669"/>
    <property type="project" value="InterPro"/>
</dbReference>
<keyword evidence="2" id="KW-0408">Iron</keyword>
<evidence type="ECO:0000313" key="4">
    <source>
        <dbReference type="EMBL" id="CAF3767218.1"/>
    </source>
</evidence>
<dbReference type="SMART" id="SM00225">
    <property type="entry name" value="BTB"/>
    <property type="match status" value="1"/>
</dbReference>
<accession>A0A818ZBE8</accession>
<dbReference type="PRINTS" id="PR00385">
    <property type="entry name" value="P450"/>
</dbReference>
<protein>
    <recommendedName>
        <fullName evidence="3">BTB domain-containing protein</fullName>
    </recommendedName>
</protein>
<evidence type="ECO:0000256" key="2">
    <source>
        <dbReference type="PIRSR" id="PIRSR602401-1"/>
    </source>
</evidence>
<feature type="domain" description="BTB" evidence="3">
    <location>
        <begin position="31"/>
        <end position="99"/>
    </location>
</feature>
<dbReference type="PROSITE" id="PS50097">
    <property type="entry name" value="BTB"/>
    <property type="match status" value="1"/>
</dbReference>
<dbReference type="Gene3D" id="1.10.630.10">
    <property type="entry name" value="Cytochrome P450"/>
    <property type="match status" value="1"/>
</dbReference>
<dbReference type="PANTHER" id="PTHR11145:SF8">
    <property type="entry name" value="RE57120P"/>
    <property type="match status" value="1"/>
</dbReference>
<name>A0A818ZBE8_9BILA</name>
<comment type="caution">
    <text evidence="4">The sequence shown here is derived from an EMBL/GenBank/DDBJ whole genome shotgun (WGS) entry which is preliminary data.</text>
</comment>
<comment type="similarity">
    <text evidence="1">Belongs to the cytochrome P450 family.</text>
</comment>
<dbReference type="InterPro" id="IPR001128">
    <property type="entry name" value="Cyt_P450"/>
</dbReference>
<dbReference type="GO" id="GO:0020037">
    <property type="term" value="F:heme binding"/>
    <property type="evidence" value="ECO:0007669"/>
    <property type="project" value="InterPro"/>
</dbReference>
<dbReference type="GO" id="GO:0004497">
    <property type="term" value="F:monooxygenase activity"/>
    <property type="evidence" value="ECO:0007669"/>
    <property type="project" value="InterPro"/>
</dbReference>
<evidence type="ECO:0000256" key="1">
    <source>
        <dbReference type="ARBA" id="ARBA00010617"/>
    </source>
</evidence>
<dbReference type="EMBL" id="CAJOAZ010001119">
    <property type="protein sequence ID" value="CAF3767218.1"/>
    <property type="molecule type" value="Genomic_DNA"/>
</dbReference>
<dbReference type="Gene3D" id="3.30.710.10">
    <property type="entry name" value="Potassium Channel Kv1.1, Chain A"/>
    <property type="match status" value="1"/>
</dbReference>
<dbReference type="SUPFAM" id="SSF48264">
    <property type="entry name" value="Cytochrome P450"/>
    <property type="match status" value="1"/>
</dbReference>
<dbReference type="PRINTS" id="PR00463">
    <property type="entry name" value="EP450I"/>
</dbReference>
<comment type="cofactor">
    <cofactor evidence="2">
        <name>heme</name>
        <dbReference type="ChEBI" id="CHEBI:30413"/>
    </cofactor>
</comment>
<dbReference type="Pfam" id="PF00067">
    <property type="entry name" value="p450"/>
    <property type="match status" value="1"/>
</dbReference>
<feature type="binding site" description="axial binding residue" evidence="2">
    <location>
        <position position="631"/>
    </location>
    <ligand>
        <name>heme</name>
        <dbReference type="ChEBI" id="CHEBI:30413"/>
    </ligand>
    <ligandPart>
        <name>Fe</name>
        <dbReference type="ChEBI" id="CHEBI:18248"/>
    </ligandPart>
</feature>
<dbReference type="GO" id="GO:0005506">
    <property type="term" value="F:iron ion binding"/>
    <property type="evidence" value="ECO:0007669"/>
    <property type="project" value="InterPro"/>
</dbReference>
<dbReference type="InterPro" id="IPR003131">
    <property type="entry name" value="T1-type_BTB"/>
</dbReference>
<dbReference type="SUPFAM" id="SSF54695">
    <property type="entry name" value="POZ domain"/>
    <property type="match status" value="1"/>
</dbReference>
<dbReference type="PANTHER" id="PTHR11145">
    <property type="entry name" value="BTB/POZ DOMAIN-CONTAINING ADAPTER FOR CUL3-MEDIATED RHOA DEGRADATION PROTEIN FAMILY MEMBER"/>
    <property type="match status" value="1"/>
</dbReference>
<keyword evidence="2" id="KW-0349">Heme</keyword>
<dbReference type="Pfam" id="PF02214">
    <property type="entry name" value="BTB_2"/>
    <property type="match status" value="1"/>
</dbReference>
<dbReference type="InterPro" id="IPR000210">
    <property type="entry name" value="BTB/POZ_dom"/>
</dbReference>
<dbReference type="InterPro" id="IPR036396">
    <property type="entry name" value="Cyt_P450_sf"/>
</dbReference>
<sequence length="659" mass="75047">MSDSTLSNLPSTSTSVLQKESISGTHHSFGKYVKLNVGNHLFLTSYDTLTKEDTMFKAMFSGRMEVIQDSEGWVLIDRDGEHFNIILNYLRDGTLNLTDCIQTLNELLHEAKFYCIQTLIELIEQHLRARSRKTTGDTDACCKVIMLTSAKELPNIVATVRKPIVKLAINRHNNKYSYTASSDEMLMKNIELFDKLSIRLNNRILFIKDVTGSEEICCWSFYGNGQKMAEVCCTSIVYATERKQNKVEFFEARIYEETLNILLYENRNTSVDEIIRATTPRLASAALTDDDYDDERFSTTNSASAQGVPSEPFIPIFGQLFDIFRAIKQNKGVEYFNELAKKHVESALLTDVLSRSKAEYYEKTSFVINILKPLIGVHNLIVSKHAEHERARRMLNPAFHSINLQSTDSIRPDIQSNTLTFSIIALSAFGKHIIDDATKKLNEFVDQSVIDRRNGKSSSLCSGQDLLDLLLSAVDEQIRDEAVTFVLAGHDTTSNLMTWAIYMLILHDETLQACREEVDRILPNGTIPTYEHLSDLQVIEAVLHETIRLYPAGPVYTRRCIREHTISNSNGTLQIYIPVNTMIFMNTYVLHRREDYRPNALEFDYKRWMHDPTTNLKPKLAHPFAAGPRNCIGQNFALLEAKVILAMFIQRCTFELVPG</sequence>
<dbReference type="InterPro" id="IPR011333">
    <property type="entry name" value="SKP1/BTB/POZ_sf"/>
</dbReference>
<dbReference type="AlphaFoldDB" id="A0A818ZBE8"/>
<keyword evidence="2" id="KW-0479">Metal-binding</keyword>
<evidence type="ECO:0000259" key="3">
    <source>
        <dbReference type="PROSITE" id="PS50097"/>
    </source>
</evidence>
<organism evidence="4 5">
    <name type="scientific">Adineta steineri</name>
    <dbReference type="NCBI Taxonomy" id="433720"/>
    <lineage>
        <taxon>Eukaryota</taxon>
        <taxon>Metazoa</taxon>
        <taxon>Spiralia</taxon>
        <taxon>Gnathifera</taxon>
        <taxon>Rotifera</taxon>
        <taxon>Eurotatoria</taxon>
        <taxon>Bdelloidea</taxon>
        <taxon>Adinetida</taxon>
        <taxon>Adinetidae</taxon>
        <taxon>Adineta</taxon>
    </lineage>
</organism>
<gene>
    <name evidence="4" type="ORF">OXD698_LOCUS16374</name>
</gene>